<dbReference type="AlphaFoldDB" id="A0A5E8C017"/>
<dbReference type="EMBL" id="CABVLU010000004">
    <property type="protein sequence ID" value="VVT56712.1"/>
    <property type="molecule type" value="Genomic_DNA"/>
</dbReference>
<feature type="compositionally biased region" description="Polar residues" evidence="2">
    <location>
        <begin position="154"/>
        <end position="168"/>
    </location>
</feature>
<dbReference type="GeneID" id="43584042"/>
<dbReference type="GO" id="GO:0045271">
    <property type="term" value="C:respiratory chain complex I"/>
    <property type="evidence" value="ECO:0007669"/>
    <property type="project" value="InterPro"/>
</dbReference>
<sequence length="207" mass="24970">MELIKDKVPRFTQLYHQWRALRNVPFRKKFFIGYDLDGNTYWEFFNPNNPLRPRRIVDYRETRKNWVDYKMPPQWMQWLRFARPTYPTLEELAADKQRQELLKYRVMEAEQRWQSVPLKNDQSAQTSSLEMLLKNHKQQEQEQPPQISLDDLQQEASKSHQQQEPIQETTKEPTPSPLVKADEKLKQQQSNPSDVFKPTGWTPVSRR</sequence>
<name>A0A5E8C017_9ASCO</name>
<dbReference type="Proteomes" id="UP000398389">
    <property type="component" value="Unassembled WGS sequence"/>
</dbReference>
<evidence type="ECO:0000256" key="1">
    <source>
        <dbReference type="ARBA" id="ARBA00007355"/>
    </source>
</evidence>
<protein>
    <recommendedName>
        <fullName evidence="5">NADH dehydrogenase [ubiquinone] 1 alpha subcomplex subunit</fullName>
    </recommendedName>
</protein>
<gene>
    <name evidence="3" type="ORF">SAPINGB_P005228</name>
</gene>
<dbReference type="RefSeq" id="XP_031855833.1">
    <property type="nucleotide sequence ID" value="XM_031999942.1"/>
</dbReference>
<dbReference type="PANTHER" id="PTHR32470:SF2">
    <property type="entry name" value="NADH DEHYDROGENASE [UBIQUINONE] 1 ALPHA SUBCOMPLEX ASSEMBLY FACTOR 2"/>
    <property type="match status" value="1"/>
</dbReference>
<dbReference type="OrthoDB" id="10255576at2759"/>
<keyword evidence="4" id="KW-1185">Reference proteome</keyword>
<reference evidence="3 4" key="1">
    <citation type="submission" date="2019-09" db="EMBL/GenBank/DDBJ databases">
        <authorList>
            <person name="Brejova B."/>
        </authorList>
    </citation>
    <scope>NUCLEOTIDE SEQUENCE [LARGE SCALE GENOMIC DNA]</scope>
</reference>
<dbReference type="InterPro" id="IPR007763">
    <property type="entry name" value="NDUFA12"/>
</dbReference>
<evidence type="ECO:0000313" key="4">
    <source>
        <dbReference type="Proteomes" id="UP000398389"/>
    </source>
</evidence>
<proteinExistence type="inferred from homology"/>
<evidence type="ECO:0000313" key="3">
    <source>
        <dbReference type="EMBL" id="VVT56712.1"/>
    </source>
</evidence>
<evidence type="ECO:0000256" key="2">
    <source>
        <dbReference type="SAM" id="MobiDB-lite"/>
    </source>
</evidence>
<accession>A0A5E8C017</accession>
<dbReference type="PANTHER" id="PTHR32470">
    <property type="entry name" value="ADH DEHYDROGENASE [UBIQUINONE] 1 ALPHA SUBCOMPLEX ASSEMBLY FACTOR 2"/>
    <property type="match status" value="1"/>
</dbReference>
<comment type="similarity">
    <text evidence="1">Belongs to the complex I NDUFA12 subunit family.</text>
</comment>
<dbReference type="Pfam" id="PF05071">
    <property type="entry name" value="NDUFA12"/>
    <property type="match status" value="1"/>
</dbReference>
<dbReference type="GO" id="GO:0032981">
    <property type="term" value="P:mitochondrial respiratory chain complex I assembly"/>
    <property type="evidence" value="ECO:0007669"/>
    <property type="project" value="TreeGrafter"/>
</dbReference>
<dbReference type="GO" id="GO:0005739">
    <property type="term" value="C:mitochondrion"/>
    <property type="evidence" value="ECO:0007669"/>
    <property type="project" value="TreeGrafter"/>
</dbReference>
<evidence type="ECO:0008006" key="5">
    <source>
        <dbReference type="Google" id="ProtNLM"/>
    </source>
</evidence>
<dbReference type="InterPro" id="IPR052618">
    <property type="entry name" value="ComplexI_NDUFA12"/>
</dbReference>
<organism evidence="3 4">
    <name type="scientific">Magnusiomyces paraingens</name>
    <dbReference type="NCBI Taxonomy" id="2606893"/>
    <lineage>
        <taxon>Eukaryota</taxon>
        <taxon>Fungi</taxon>
        <taxon>Dikarya</taxon>
        <taxon>Ascomycota</taxon>
        <taxon>Saccharomycotina</taxon>
        <taxon>Dipodascomycetes</taxon>
        <taxon>Dipodascales</taxon>
        <taxon>Dipodascaceae</taxon>
        <taxon>Magnusiomyces</taxon>
    </lineage>
</organism>
<feature type="region of interest" description="Disordered" evidence="2">
    <location>
        <begin position="135"/>
        <end position="207"/>
    </location>
</feature>